<proteinExistence type="inferred from homology"/>
<keyword evidence="3 11" id="KW-0444">Lipid biosynthesis</keyword>
<organism evidence="14 15">
    <name type="scientific">Drosophila ananassae</name>
    <name type="common">Fruit fly</name>
    <dbReference type="NCBI Taxonomy" id="7217"/>
    <lineage>
        <taxon>Eukaryota</taxon>
        <taxon>Metazoa</taxon>
        <taxon>Ecdysozoa</taxon>
        <taxon>Arthropoda</taxon>
        <taxon>Hexapoda</taxon>
        <taxon>Insecta</taxon>
        <taxon>Pterygota</taxon>
        <taxon>Neoptera</taxon>
        <taxon>Endopterygota</taxon>
        <taxon>Diptera</taxon>
        <taxon>Brachycera</taxon>
        <taxon>Muscomorpha</taxon>
        <taxon>Ephydroidea</taxon>
        <taxon>Drosophilidae</taxon>
        <taxon>Drosophila</taxon>
        <taxon>Sophophora</taxon>
    </lineage>
</organism>
<dbReference type="GO" id="GO:0016020">
    <property type="term" value="C:membrane"/>
    <property type="evidence" value="ECO:0007669"/>
    <property type="project" value="UniProtKB-SubCell"/>
</dbReference>
<dbReference type="InterPro" id="IPR013120">
    <property type="entry name" value="FAR_NAD-bd"/>
</dbReference>
<comment type="catalytic activity">
    <reaction evidence="10 11">
        <text>a long-chain fatty acyl-CoA + 2 NADPH + 2 H(+) = a long-chain primary fatty alcohol + 2 NADP(+) + CoA</text>
        <dbReference type="Rhea" id="RHEA:52716"/>
        <dbReference type="ChEBI" id="CHEBI:15378"/>
        <dbReference type="ChEBI" id="CHEBI:57287"/>
        <dbReference type="ChEBI" id="CHEBI:57783"/>
        <dbReference type="ChEBI" id="CHEBI:58349"/>
        <dbReference type="ChEBI" id="CHEBI:77396"/>
        <dbReference type="ChEBI" id="CHEBI:83139"/>
        <dbReference type="EC" id="1.2.1.84"/>
    </reaction>
</comment>
<dbReference type="KEGG" id="dan:6504747"/>
<dbReference type="OrthoDB" id="429813at2759"/>
<keyword evidence="9" id="KW-0472">Membrane</keyword>
<dbReference type="HOGENOM" id="CLU_024661_0_2_1"/>
<dbReference type="CDD" id="cd09071">
    <property type="entry name" value="FAR_C"/>
    <property type="match status" value="1"/>
</dbReference>
<dbReference type="CDD" id="cd05236">
    <property type="entry name" value="FAR-N_SDR_e"/>
    <property type="match status" value="1"/>
</dbReference>
<sequence>MSIAELYKDQEIFVTGATGFVGKALIEKLLRSCPKLSRIYVLMRPKKGIDIEDRLQQQWETKLYDRLRQEQPDSRSKLVAIAGDVEQLGLGISPPDLERLKNVTIVYHSAASVRFDDHLRAAILMNTRGTHELVKIALGWRKLRAFVHVSTTYSNPSVLEVEEKVYPPIADWRTTIKLAETYDEETLDIFNLKYGNFQPNTYTFTKSLAEQVVNEYRDRLPVFIFRPSIVVSTIEEPMPGWADNFNGPTGLLVACGVGILRSQNCDPHVVADFVPADIVARTLVTSVFKFVKESEVKVKEKSDDLYVVNCATANISPITMGEVIEIGKTYIRENPFEKTLWLPGGSITMCPVLHFIRFITQHLLMAAVVDTLLRLYNEKPFLMKLQRRIFAAFSALQVFAMTEWHFKNDNFKALHKIVPQNEVSTFGFMQHANLNYVDFFQHGIRGAKEFLLKESPESSSSARFRMKIFYVLDYLFRAIAYSFILRLAYRFLVSLW</sequence>
<dbReference type="STRING" id="7217.B3MY80"/>
<dbReference type="InParanoid" id="B3MY80"/>
<dbReference type="GeneID" id="6504747"/>
<evidence type="ECO:0000256" key="6">
    <source>
        <dbReference type="ARBA" id="ARBA00022989"/>
    </source>
</evidence>
<dbReference type="InterPro" id="IPR036291">
    <property type="entry name" value="NAD(P)-bd_dom_sf"/>
</dbReference>
<keyword evidence="4" id="KW-0812">Transmembrane</keyword>
<keyword evidence="15" id="KW-1185">Reference proteome</keyword>
<reference evidence="14 15" key="1">
    <citation type="journal article" date="2007" name="Nature">
        <title>Evolution of genes and genomes on the Drosophila phylogeny.</title>
        <authorList>
            <consortium name="Drosophila 12 Genomes Consortium"/>
            <person name="Clark A.G."/>
            <person name="Eisen M.B."/>
            <person name="Smith D.R."/>
            <person name="Bergman C.M."/>
            <person name="Oliver B."/>
            <person name="Markow T.A."/>
            <person name="Kaufman T.C."/>
            <person name="Kellis M."/>
            <person name="Gelbart W."/>
            <person name="Iyer V.N."/>
            <person name="Pollard D.A."/>
            <person name="Sackton T.B."/>
            <person name="Larracuente A.M."/>
            <person name="Singh N.D."/>
            <person name="Abad J.P."/>
            <person name="Abt D.N."/>
            <person name="Adryan B."/>
            <person name="Aguade M."/>
            <person name="Akashi H."/>
            <person name="Anderson W.W."/>
            <person name="Aquadro C.F."/>
            <person name="Ardell D.H."/>
            <person name="Arguello R."/>
            <person name="Artieri C.G."/>
            <person name="Barbash D.A."/>
            <person name="Barker D."/>
            <person name="Barsanti P."/>
            <person name="Batterham P."/>
            <person name="Batzoglou S."/>
            <person name="Begun D."/>
            <person name="Bhutkar A."/>
            <person name="Blanco E."/>
            <person name="Bosak S.A."/>
            <person name="Bradley R.K."/>
            <person name="Brand A.D."/>
            <person name="Brent M.R."/>
            <person name="Brooks A.N."/>
            <person name="Brown R.H."/>
            <person name="Butlin R.K."/>
            <person name="Caggese C."/>
            <person name="Calvi B.R."/>
            <person name="Bernardo de Carvalho A."/>
            <person name="Caspi A."/>
            <person name="Castrezana S."/>
            <person name="Celniker S.E."/>
            <person name="Chang J.L."/>
            <person name="Chapple C."/>
            <person name="Chatterji S."/>
            <person name="Chinwalla A."/>
            <person name="Civetta A."/>
            <person name="Clifton S.W."/>
            <person name="Comeron J.M."/>
            <person name="Costello J.C."/>
            <person name="Coyne J.A."/>
            <person name="Daub J."/>
            <person name="David R.G."/>
            <person name="Delcher A.L."/>
            <person name="Delehaunty K."/>
            <person name="Do C.B."/>
            <person name="Ebling H."/>
            <person name="Edwards K."/>
            <person name="Eickbush T."/>
            <person name="Evans J.D."/>
            <person name="Filipski A."/>
            <person name="Findeiss S."/>
            <person name="Freyhult E."/>
            <person name="Fulton L."/>
            <person name="Fulton R."/>
            <person name="Garcia A.C."/>
            <person name="Gardiner A."/>
            <person name="Garfield D.A."/>
            <person name="Garvin B.E."/>
            <person name="Gibson G."/>
            <person name="Gilbert D."/>
            <person name="Gnerre S."/>
            <person name="Godfrey J."/>
            <person name="Good R."/>
            <person name="Gotea V."/>
            <person name="Gravely B."/>
            <person name="Greenberg A.J."/>
            <person name="Griffiths-Jones S."/>
            <person name="Gross S."/>
            <person name="Guigo R."/>
            <person name="Gustafson E.A."/>
            <person name="Haerty W."/>
            <person name="Hahn M.W."/>
            <person name="Halligan D.L."/>
            <person name="Halpern A.L."/>
            <person name="Halter G.M."/>
            <person name="Han M.V."/>
            <person name="Heger A."/>
            <person name="Hillier L."/>
            <person name="Hinrichs A.S."/>
            <person name="Holmes I."/>
            <person name="Hoskins R.A."/>
            <person name="Hubisz M.J."/>
            <person name="Hultmark D."/>
            <person name="Huntley M.A."/>
            <person name="Jaffe D.B."/>
            <person name="Jagadeeshan S."/>
            <person name="Jeck W.R."/>
            <person name="Johnson J."/>
            <person name="Jones C.D."/>
            <person name="Jordan W.C."/>
            <person name="Karpen G.H."/>
            <person name="Kataoka E."/>
            <person name="Keightley P.D."/>
            <person name="Kheradpour P."/>
            <person name="Kirkness E.F."/>
            <person name="Koerich L.B."/>
            <person name="Kristiansen K."/>
            <person name="Kudrna D."/>
            <person name="Kulathinal R.J."/>
            <person name="Kumar S."/>
            <person name="Kwok R."/>
            <person name="Lander E."/>
            <person name="Langley C.H."/>
            <person name="Lapoint R."/>
            <person name="Lazzaro B.P."/>
            <person name="Lee S.J."/>
            <person name="Levesque L."/>
            <person name="Li R."/>
            <person name="Lin C.F."/>
            <person name="Lin M.F."/>
            <person name="Lindblad-Toh K."/>
            <person name="Llopart A."/>
            <person name="Long M."/>
            <person name="Low L."/>
            <person name="Lozovsky E."/>
            <person name="Lu J."/>
            <person name="Luo M."/>
            <person name="Machado C.A."/>
            <person name="Makalowski W."/>
            <person name="Marzo M."/>
            <person name="Matsuda M."/>
            <person name="Matzkin L."/>
            <person name="McAllister B."/>
            <person name="McBride C.S."/>
            <person name="McKernan B."/>
            <person name="McKernan K."/>
            <person name="Mendez-Lago M."/>
            <person name="Minx P."/>
            <person name="Mollenhauer M.U."/>
            <person name="Montooth K."/>
            <person name="Mount S.M."/>
            <person name="Mu X."/>
            <person name="Myers E."/>
            <person name="Negre B."/>
            <person name="Newfeld S."/>
            <person name="Nielsen R."/>
            <person name="Noor M.A."/>
            <person name="O'Grady P."/>
            <person name="Pachter L."/>
            <person name="Papaceit M."/>
            <person name="Parisi M.J."/>
            <person name="Parisi M."/>
            <person name="Parts L."/>
            <person name="Pedersen J.S."/>
            <person name="Pesole G."/>
            <person name="Phillippy A.M."/>
            <person name="Ponting C.P."/>
            <person name="Pop M."/>
            <person name="Porcelli D."/>
            <person name="Powell J.R."/>
            <person name="Prohaska S."/>
            <person name="Pruitt K."/>
            <person name="Puig M."/>
            <person name="Quesneville H."/>
            <person name="Ram K.R."/>
            <person name="Rand D."/>
            <person name="Rasmussen M.D."/>
            <person name="Reed L.K."/>
            <person name="Reenan R."/>
            <person name="Reily A."/>
            <person name="Remington K.A."/>
            <person name="Rieger T.T."/>
            <person name="Ritchie M.G."/>
            <person name="Robin C."/>
            <person name="Rogers Y.H."/>
            <person name="Rohde C."/>
            <person name="Rozas J."/>
            <person name="Rubenfield M.J."/>
            <person name="Ruiz A."/>
            <person name="Russo S."/>
            <person name="Salzberg S.L."/>
            <person name="Sanchez-Gracia A."/>
            <person name="Saranga D.J."/>
            <person name="Sato H."/>
            <person name="Schaeffer S.W."/>
            <person name="Schatz M.C."/>
            <person name="Schlenke T."/>
            <person name="Schwartz R."/>
            <person name="Segarra C."/>
            <person name="Singh R.S."/>
            <person name="Sirot L."/>
            <person name="Sirota M."/>
            <person name="Sisneros N.B."/>
            <person name="Smith C.D."/>
            <person name="Smith T.F."/>
            <person name="Spieth J."/>
            <person name="Stage D.E."/>
            <person name="Stark A."/>
            <person name="Stephan W."/>
            <person name="Strausberg R.L."/>
            <person name="Strempel S."/>
            <person name="Sturgill D."/>
            <person name="Sutton G."/>
            <person name="Sutton G.G."/>
            <person name="Tao W."/>
            <person name="Teichmann S."/>
            <person name="Tobari Y.N."/>
            <person name="Tomimura Y."/>
            <person name="Tsolas J.M."/>
            <person name="Valente V.L."/>
            <person name="Venter E."/>
            <person name="Venter J.C."/>
            <person name="Vicario S."/>
            <person name="Vieira F.G."/>
            <person name="Vilella A.J."/>
            <person name="Villasante A."/>
            <person name="Walenz B."/>
            <person name="Wang J."/>
            <person name="Wasserman M."/>
            <person name="Watts T."/>
            <person name="Wilson D."/>
            <person name="Wilson R.K."/>
            <person name="Wing R.A."/>
            <person name="Wolfner M.F."/>
            <person name="Wong A."/>
            <person name="Wong G.K."/>
            <person name="Wu C.I."/>
            <person name="Wu G."/>
            <person name="Yamamoto D."/>
            <person name="Yang H.P."/>
            <person name="Yang S.P."/>
            <person name="Yorke J.A."/>
            <person name="Yoshida K."/>
            <person name="Zdobnov E."/>
            <person name="Zhang P."/>
            <person name="Zhang Y."/>
            <person name="Zimin A.V."/>
            <person name="Baldwin J."/>
            <person name="Abdouelleil A."/>
            <person name="Abdulkadir J."/>
            <person name="Abebe A."/>
            <person name="Abera B."/>
            <person name="Abreu J."/>
            <person name="Acer S.C."/>
            <person name="Aftuck L."/>
            <person name="Alexander A."/>
            <person name="An P."/>
            <person name="Anderson E."/>
            <person name="Anderson S."/>
            <person name="Arachi H."/>
            <person name="Azer M."/>
            <person name="Bachantsang P."/>
            <person name="Barry A."/>
            <person name="Bayul T."/>
            <person name="Berlin A."/>
            <person name="Bessette D."/>
            <person name="Bloom T."/>
            <person name="Blye J."/>
            <person name="Boguslavskiy L."/>
            <person name="Bonnet C."/>
            <person name="Boukhgalter B."/>
            <person name="Bourzgui I."/>
            <person name="Brown A."/>
            <person name="Cahill P."/>
            <person name="Channer S."/>
            <person name="Cheshatsang Y."/>
            <person name="Chuda L."/>
            <person name="Citroen M."/>
            <person name="Collymore A."/>
            <person name="Cooke P."/>
            <person name="Costello M."/>
            <person name="D'Aco K."/>
            <person name="Daza R."/>
            <person name="De Haan G."/>
            <person name="DeGray S."/>
            <person name="DeMaso C."/>
            <person name="Dhargay N."/>
            <person name="Dooley K."/>
            <person name="Dooley E."/>
            <person name="Doricent M."/>
            <person name="Dorje P."/>
            <person name="Dorjee K."/>
            <person name="Dupes A."/>
            <person name="Elong R."/>
            <person name="Falk J."/>
            <person name="Farina A."/>
            <person name="Faro S."/>
            <person name="Ferguson D."/>
            <person name="Fisher S."/>
            <person name="Foley C.D."/>
            <person name="Franke A."/>
            <person name="Friedrich D."/>
            <person name="Gadbois L."/>
            <person name="Gearin G."/>
            <person name="Gearin C.R."/>
            <person name="Giannoukos G."/>
            <person name="Goode T."/>
            <person name="Graham J."/>
            <person name="Grandbois E."/>
            <person name="Grewal S."/>
            <person name="Gyaltsen K."/>
            <person name="Hafez N."/>
            <person name="Hagos B."/>
            <person name="Hall J."/>
            <person name="Henson C."/>
            <person name="Hollinger A."/>
            <person name="Honan T."/>
            <person name="Huard M.D."/>
            <person name="Hughes L."/>
            <person name="Hurhula B."/>
            <person name="Husby M.E."/>
            <person name="Kamat A."/>
            <person name="Kanga B."/>
            <person name="Kashin S."/>
            <person name="Khazanovich D."/>
            <person name="Kisner P."/>
            <person name="Lance K."/>
            <person name="Lara M."/>
            <person name="Lee W."/>
            <person name="Lennon N."/>
            <person name="Letendre F."/>
            <person name="LeVine R."/>
            <person name="Lipovsky A."/>
            <person name="Liu X."/>
            <person name="Liu J."/>
            <person name="Liu S."/>
            <person name="Lokyitsang T."/>
            <person name="Lokyitsang Y."/>
            <person name="Lubonja R."/>
            <person name="Lui A."/>
            <person name="MacDonald P."/>
            <person name="Magnisalis V."/>
            <person name="Maru K."/>
            <person name="Matthews C."/>
            <person name="McCusker W."/>
            <person name="McDonough S."/>
            <person name="Mehta T."/>
            <person name="Meldrim J."/>
            <person name="Meneus L."/>
            <person name="Mihai O."/>
            <person name="Mihalev A."/>
            <person name="Mihova T."/>
            <person name="Mittelman R."/>
            <person name="Mlenga V."/>
            <person name="Montmayeur A."/>
            <person name="Mulrain L."/>
            <person name="Navidi A."/>
            <person name="Naylor J."/>
            <person name="Negash T."/>
            <person name="Nguyen T."/>
            <person name="Nguyen N."/>
            <person name="Nicol R."/>
            <person name="Norbu C."/>
            <person name="Norbu N."/>
            <person name="Novod N."/>
            <person name="O'Neill B."/>
            <person name="Osman S."/>
            <person name="Markiewicz E."/>
            <person name="Oyono O.L."/>
            <person name="Patti C."/>
            <person name="Phunkhang P."/>
            <person name="Pierre F."/>
            <person name="Priest M."/>
            <person name="Raghuraman S."/>
            <person name="Rege F."/>
            <person name="Reyes R."/>
            <person name="Rise C."/>
            <person name="Rogov P."/>
            <person name="Ross K."/>
            <person name="Ryan E."/>
            <person name="Settipalli S."/>
            <person name="Shea T."/>
            <person name="Sherpa N."/>
            <person name="Shi L."/>
            <person name="Shih D."/>
            <person name="Sparrow T."/>
            <person name="Spaulding J."/>
            <person name="Stalker J."/>
            <person name="Stange-Thomann N."/>
            <person name="Stavropoulos S."/>
            <person name="Stone C."/>
            <person name="Strader C."/>
            <person name="Tesfaye S."/>
            <person name="Thomson T."/>
            <person name="Thoulutsang Y."/>
            <person name="Thoulutsang D."/>
            <person name="Topham K."/>
            <person name="Topping I."/>
            <person name="Tsamla T."/>
            <person name="Vassiliev H."/>
            <person name="Vo A."/>
            <person name="Wangchuk T."/>
            <person name="Wangdi T."/>
            <person name="Weiand M."/>
            <person name="Wilkinson J."/>
            <person name="Wilson A."/>
            <person name="Yadav S."/>
            <person name="Young G."/>
            <person name="Yu Q."/>
            <person name="Zembek L."/>
            <person name="Zhong D."/>
            <person name="Zimmer A."/>
            <person name="Zwirko Z."/>
            <person name="Jaffe D.B."/>
            <person name="Alvarez P."/>
            <person name="Brockman W."/>
            <person name="Butler J."/>
            <person name="Chin C."/>
            <person name="Gnerre S."/>
            <person name="Grabherr M."/>
            <person name="Kleber M."/>
            <person name="Mauceli E."/>
            <person name="MacCallum I."/>
        </authorList>
    </citation>
    <scope>NUCLEOTIDE SEQUENCE [LARGE SCALE GENOMIC DNA]</scope>
    <source>
        <strain evidence="15">Tucson 14024-0371.13</strain>
    </source>
</reference>
<dbReference type="GO" id="GO:0102965">
    <property type="term" value="F:alcohol-forming long-chain fatty acyl-CoA reductase activity"/>
    <property type="evidence" value="ECO:0007669"/>
    <property type="project" value="UniProtKB-EC"/>
</dbReference>
<dbReference type="GO" id="GO:0080019">
    <property type="term" value="F:alcohol-forming very long-chain fatty acyl-CoA reductase activity"/>
    <property type="evidence" value="ECO:0007669"/>
    <property type="project" value="InterPro"/>
</dbReference>
<accession>B3MY80</accession>
<dbReference type="Gene3D" id="3.40.50.720">
    <property type="entry name" value="NAD(P)-binding Rossmann-like Domain"/>
    <property type="match status" value="1"/>
</dbReference>
<keyword evidence="7 11" id="KW-0560">Oxidoreductase</keyword>
<evidence type="ECO:0000256" key="11">
    <source>
        <dbReference type="RuleBase" id="RU363097"/>
    </source>
</evidence>
<evidence type="ECO:0000259" key="13">
    <source>
        <dbReference type="Pfam" id="PF07993"/>
    </source>
</evidence>
<comment type="function">
    <text evidence="11">Catalyzes the reduction of fatty acyl-CoA to fatty alcohols.</text>
</comment>
<evidence type="ECO:0000256" key="4">
    <source>
        <dbReference type="ARBA" id="ARBA00022692"/>
    </source>
</evidence>
<evidence type="ECO:0000256" key="1">
    <source>
        <dbReference type="ARBA" id="ARBA00004141"/>
    </source>
</evidence>
<evidence type="ECO:0000256" key="9">
    <source>
        <dbReference type="ARBA" id="ARBA00023136"/>
    </source>
</evidence>
<dbReference type="PANTHER" id="PTHR11011:SF24">
    <property type="entry name" value="FATTY ACYL-COA REDUCTASE"/>
    <property type="match status" value="1"/>
</dbReference>
<keyword evidence="6" id="KW-1133">Transmembrane helix</keyword>
<comment type="similarity">
    <text evidence="2 11">Belongs to the fatty acyl-CoA reductase family.</text>
</comment>
<evidence type="ECO:0000313" key="14">
    <source>
        <dbReference type="EMBL" id="EDV32574.1"/>
    </source>
</evidence>
<keyword evidence="5 11" id="KW-0521">NADP</keyword>
<dbReference type="OMA" id="MHIMMAI"/>
<feature type="domain" description="Fatty acyl-CoA reductase C-terminal" evidence="12">
    <location>
        <begin position="362"/>
        <end position="454"/>
    </location>
</feature>
<name>B3MY80_DROAN</name>
<gene>
    <name evidence="14" type="primary">Dana\GF22078</name>
    <name evidence="14" type="synonym">dana_GLEANR_6066</name>
    <name evidence="14" type="ORF">GF22078</name>
</gene>
<evidence type="ECO:0000256" key="10">
    <source>
        <dbReference type="ARBA" id="ARBA00052530"/>
    </source>
</evidence>
<dbReference type="EC" id="1.2.1.84" evidence="11"/>
<protein>
    <recommendedName>
        <fullName evidence="11">Fatty acyl-CoA reductase</fullName>
        <ecNumber evidence="11">1.2.1.84</ecNumber>
    </recommendedName>
</protein>
<evidence type="ECO:0000256" key="5">
    <source>
        <dbReference type="ARBA" id="ARBA00022857"/>
    </source>
</evidence>
<dbReference type="SUPFAM" id="SSF51735">
    <property type="entry name" value="NAD(P)-binding Rossmann-fold domains"/>
    <property type="match status" value="1"/>
</dbReference>
<evidence type="ECO:0000256" key="3">
    <source>
        <dbReference type="ARBA" id="ARBA00022516"/>
    </source>
</evidence>
<dbReference type="EMBL" id="CH902632">
    <property type="protein sequence ID" value="EDV32574.1"/>
    <property type="molecule type" value="Genomic_DNA"/>
</dbReference>
<dbReference type="InterPro" id="IPR026055">
    <property type="entry name" value="FAR"/>
</dbReference>
<evidence type="ECO:0000259" key="12">
    <source>
        <dbReference type="Pfam" id="PF03015"/>
    </source>
</evidence>
<dbReference type="Pfam" id="PF07993">
    <property type="entry name" value="NAD_binding_4"/>
    <property type="match status" value="1"/>
</dbReference>
<dbReference type="PANTHER" id="PTHR11011">
    <property type="entry name" value="MALE STERILITY PROTEIN 2-RELATED"/>
    <property type="match status" value="1"/>
</dbReference>
<dbReference type="InterPro" id="IPR033640">
    <property type="entry name" value="FAR_C"/>
</dbReference>
<comment type="subcellular location">
    <subcellularLocation>
        <location evidence="1">Membrane</location>
        <topology evidence="1">Multi-pass membrane protein</topology>
    </subcellularLocation>
</comment>
<dbReference type="FunCoup" id="B3MY80">
    <property type="interactions" value="89"/>
</dbReference>
<evidence type="ECO:0000313" key="15">
    <source>
        <dbReference type="Proteomes" id="UP000007801"/>
    </source>
</evidence>
<keyword evidence="8 11" id="KW-0443">Lipid metabolism</keyword>
<dbReference type="GO" id="GO:0035336">
    <property type="term" value="P:long-chain fatty-acyl-CoA metabolic process"/>
    <property type="evidence" value="ECO:0007669"/>
    <property type="project" value="TreeGrafter"/>
</dbReference>
<evidence type="ECO:0000256" key="8">
    <source>
        <dbReference type="ARBA" id="ARBA00023098"/>
    </source>
</evidence>
<dbReference type="Proteomes" id="UP000007801">
    <property type="component" value="Unassembled WGS sequence"/>
</dbReference>
<feature type="domain" description="Thioester reductase (TE)" evidence="13">
    <location>
        <begin position="14"/>
        <end position="282"/>
    </location>
</feature>
<dbReference type="GO" id="GO:0005777">
    <property type="term" value="C:peroxisome"/>
    <property type="evidence" value="ECO:0007669"/>
    <property type="project" value="TreeGrafter"/>
</dbReference>
<dbReference type="AlphaFoldDB" id="B3MY80"/>
<dbReference type="Pfam" id="PF03015">
    <property type="entry name" value="Sterile"/>
    <property type="match status" value="1"/>
</dbReference>
<dbReference type="PhylomeDB" id="B3MY80"/>
<evidence type="ECO:0000256" key="2">
    <source>
        <dbReference type="ARBA" id="ARBA00005928"/>
    </source>
</evidence>
<evidence type="ECO:0000256" key="7">
    <source>
        <dbReference type="ARBA" id="ARBA00023002"/>
    </source>
</evidence>
<dbReference type="eggNOG" id="KOG1221">
    <property type="taxonomic scope" value="Eukaryota"/>
</dbReference>
<dbReference type="FunFam" id="3.40.50.720:FF:000143">
    <property type="entry name" value="Fatty acyl-CoA reductase"/>
    <property type="match status" value="1"/>
</dbReference>